<keyword evidence="2" id="KW-1185">Reference proteome</keyword>
<dbReference type="AlphaFoldDB" id="A0A420EHQ4"/>
<gene>
    <name evidence="1" type="ORF">DBZ36_07025</name>
</gene>
<dbReference type="EMBL" id="RAQO01000004">
    <property type="protein sequence ID" value="RKF20187.1"/>
    <property type="molecule type" value="Genomic_DNA"/>
</dbReference>
<evidence type="ECO:0000313" key="1">
    <source>
        <dbReference type="EMBL" id="RKF20187.1"/>
    </source>
</evidence>
<comment type="caution">
    <text evidence="1">The sequence shown here is derived from an EMBL/GenBank/DDBJ whole genome shotgun (WGS) entry which is preliminary data.</text>
</comment>
<sequence>MLSFPISVFANSIHLVSIEGLIEQQIGSLIITEVYQQLDIELSIETRPGRRAQQDVSSGYKDGEVLRIFEYGEQISNVIRVPTPYYQLETRAFSLSKANLDIVSIKDMEEYRVVKVLGVKHTDIATAGLTNVHSVPNSQTMMRFLAAGRADIALTNTVDGLATIKALKLKTISAQAEPLATLDLYHYLHQRHANLVPIIDAKIQELIASGEMLSIIAKAEAAIIPQALD</sequence>
<evidence type="ECO:0000313" key="2">
    <source>
        <dbReference type="Proteomes" id="UP000286482"/>
    </source>
</evidence>
<organism evidence="1 2">
    <name type="scientific">Alginatibacterium sediminis</name>
    <dbReference type="NCBI Taxonomy" id="2164068"/>
    <lineage>
        <taxon>Bacteria</taxon>
        <taxon>Pseudomonadati</taxon>
        <taxon>Pseudomonadota</taxon>
        <taxon>Gammaproteobacteria</taxon>
        <taxon>Alteromonadales</taxon>
        <taxon>Alteromonadaceae</taxon>
        <taxon>Alginatibacterium</taxon>
    </lineage>
</organism>
<dbReference type="SUPFAM" id="SSF53850">
    <property type="entry name" value="Periplasmic binding protein-like II"/>
    <property type="match status" value="1"/>
</dbReference>
<proteinExistence type="predicted"/>
<reference evidence="1 2" key="1">
    <citation type="submission" date="2018-09" db="EMBL/GenBank/DDBJ databases">
        <authorList>
            <person name="Wang Z."/>
        </authorList>
    </citation>
    <scope>NUCLEOTIDE SEQUENCE [LARGE SCALE GENOMIC DNA]</scope>
    <source>
        <strain evidence="1 2">ALS 81</strain>
    </source>
</reference>
<protein>
    <submittedName>
        <fullName evidence="1">Uncharacterized protein</fullName>
    </submittedName>
</protein>
<dbReference type="Gene3D" id="3.40.190.10">
    <property type="entry name" value="Periplasmic binding protein-like II"/>
    <property type="match status" value="2"/>
</dbReference>
<dbReference type="Proteomes" id="UP000286482">
    <property type="component" value="Unassembled WGS sequence"/>
</dbReference>
<name>A0A420EHQ4_9ALTE</name>
<accession>A0A420EHQ4</accession>